<feature type="transmembrane region" description="Helical" evidence="1">
    <location>
        <begin position="75"/>
        <end position="102"/>
    </location>
</feature>
<organism evidence="2 3">
    <name type="scientific">Dyadobacter psychrophilus</name>
    <dbReference type="NCBI Taxonomy" id="651661"/>
    <lineage>
        <taxon>Bacteria</taxon>
        <taxon>Pseudomonadati</taxon>
        <taxon>Bacteroidota</taxon>
        <taxon>Cytophagia</taxon>
        <taxon>Cytophagales</taxon>
        <taxon>Spirosomataceae</taxon>
        <taxon>Dyadobacter</taxon>
    </lineage>
</organism>
<feature type="transmembrane region" description="Helical" evidence="1">
    <location>
        <begin position="123"/>
        <end position="141"/>
    </location>
</feature>
<evidence type="ECO:0000313" key="3">
    <source>
        <dbReference type="Proteomes" id="UP000190897"/>
    </source>
</evidence>
<name>A0A1T5DF48_9BACT</name>
<evidence type="ECO:0000256" key="1">
    <source>
        <dbReference type="SAM" id="Phobius"/>
    </source>
</evidence>
<reference evidence="3" key="1">
    <citation type="submission" date="2017-02" db="EMBL/GenBank/DDBJ databases">
        <authorList>
            <person name="Varghese N."/>
            <person name="Submissions S."/>
        </authorList>
    </citation>
    <scope>NUCLEOTIDE SEQUENCE [LARGE SCALE GENOMIC DNA]</scope>
    <source>
        <strain evidence="3">DSM 22270</strain>
    </source>
</reference>
<keyword evidence="3" id="KW-1185">Reference proteome</keyword>
<gene>
    <name evidence="2" type="ORF">SAMN05660293_01576</name>
</gene>
<evidence type="ECO:0000313" key="2">
    <source>
        <dbReference type="EMBL" id="SKB70332.1"/>
    </source>
</evidence>
<keyword evidence="1" id="KW-1133">Transmembrane helix</keyword>
<dbReference type="EMBL" id="FUZA01000002">
    <property type="protein sequence ID" value="SKB70332.1"/>
    <property type="molecule type" value="Genomic_DNA"/>
</dbReference>
<keyword evidence="1" id="KW-0812">Transmembrane</keyword>
<proteinExistence type="predicted"/>
<dbReference type="STRING" id="651661.SAMN05660293_01576"/>
<dbReference type="AlphaFoldDB" id="A0A1T5DF48"/>
<keyword evidence="1" id="KW-0472">Membrane</keyword>
<dbReference type="Proteomes" id="UP000190897">
    <property type="component" value="Unassembled WGS sequence"/>
</dbReference>
<accession>A0A1T5DF48</accession>
<protein>
    <submittedName>
        <fullName evidence="2">Uncharacterized protein</fullName>
    </submittedName>
</protein>
<sequence>MQESELIALWQSYNQKLEENLVLNRQNASAITLIKVKSLISSMVPMKIFVIITTSIWVTFLVIVLYRTFAYASPFFWFSIATHAILVTVVIAIYVYQVVLIYQTDLNEALLKTQYRLASLKSSTLWIYKLMFLHAPVWTTFTIQQRMFSNPAWLTAQIIVSLVFLTIALWLFVNIKYENRGKKWFRMIFNGRDWDPMIKSFEMLRQIKGYD</sequence>
<dbReference type="RefSeq" id="WP_082214152.1">
    <property type="nucleotide sequence ID" value="NZ_FUZA01000002.1"/>
</dbReference>
<feature type="transmembrane region" description="Helical" evidence="1">
    <location>
        <begin position="153"/>
        <end position="173"/>
    </location>
</feature>
<dbReference type="OrthoDB" id="5706484at2"/>
<feature type="transmembrane region" description="Helical" evidence="1">
    <location>
        <begin position="48"/>
        <end position="69"/>
    </location>
</feature>